<dbReference type="InterPro" id="IPR018522">
    <property type="entry name" value="TopoIIA_CS"/>
</dbReference>
<feature type="site" description="Interaction with DNA" evidence="10">
    <location>
        <position position="460"/>
    </location>
</feature>
<dbReference type="FunFam" id="3.40.50.670:FF:000002">
    <property type="entry name" value="DNA gyrase subunit B"/>
    <property type="match status" value="1"/>
</dbReference>
<proteinExistence type="inferred from homology"/>
<comment type="similarity">
    <text evidence="2 10">Belongs to the type II topoisomerase GyrB family.</text>
</comment>
<dbReference type="InterPro" id="IPR003594">
    <property type="entry name" value="HATPase_dom"/>
</dbReference>
<feature type="site" description="Interaction with DNA" evidence="10">
    <location>
        <position position="457"/>
    </location>
</feature>
<reference evidence="13" key="1">
    <citation type="submission" date="2019-02" db="EMBL/GenBank/DDBJ databases">
        <title>Draft genome sequence of Dolichospermum planctonicum NIES-80.</title>
        <authorList>
            <person name="Yamaguchi H."/>
            <person name="Suzuki S."/>
            <person name="Kawachi M."/>
        </authorList>
    </citation>
    <scope>NUCLEOTIDE SEQUENCE [LARGE SCALE GENOMIC DNA]</scope>
    <source>
        <strain evidence="13">NIES-80</strain>
    </source>
</reference>
<dbReference type="HAMAP" id="MF_01898">
    <property type="entry name" value="GyrB"/>
    <property type="match status" value="1"/>
</dbReference>
<dbReference type="GO" id="GO:0034335">
    <property type="term" value="F:DNA negative supercoiling activity"/>
    <property type="evidence" value="ECO:0007669"/>
    <property type="project" value="UniProtKB-ARBA"/>
</dbReference>
<keyword evidence="10" id="KW-0963">Cytoplasm</keyword>
<sequence>MTSSYSADQIQVLEGLEAVRKRPGMYIGTTGPRGLHHLVYEVVDNSVDEALAGYCTHVEVDINADGSVTVTDDGRGIPTDIHPKTGKSALETVLTVLHAGGKFGGGGYKVSGGLHGVGISVVNALSEFVEVTVWRDHKIHTQRYERSFPVTELVAKPYKEDRTGTSITFKPDTQIFTTSIEFDYITLSGRLRELAYLNAGVKITFTDHRLEIIKSDIPKIETYEYKGGIKEYIAYMNRDKQPLHEEIIYVQGERNNVQVEVSLQWCTDAYTDNVLGFANNIRTIDGGTHLEGLKAVLTRTLNATARKRNKIKENESNLSGEHVREGLTAVISVKVPDPEFEGQTKTKLGNTEVRGIVDSFVGEVLTEYLDFHPAIADAILDKAIQAFKAAEAARHARELVRRKSVLESSPLPGKLADCSSRDPAESEIYIVEGDSAGGSAKQGRDRRTQAILPLRGKILNIEKTDDAKIYKNNEIQALITALGLGVKGEEFNPSQLRYHHIVLMTDADVDGAHIRTLLLTFFYRYQRALIEQGFIYIACPPLYKVERGKNYQYCYSERELQQHLDTLPSNANYTIQRFKGLGEMMPEQLWTTTMNPETRTLKRVEIEDAAEADRIFTILMGDRVAPRREFIETYGSKLNMTDLDI</sequence>
<dbReference type="Pfam" id="PF02518">
    <property type="entry name" value="HATPase_c"/>
    <property type="match status" value="1"/>
</dbReference>
<dbReference type="InterPro" id="IPR013506">
    <property type="entry name" value="Topo_IIA_bsu_dom2"/>
</dbReference>
<dbReference type="Gene3D" id="3.30.565.10">
    <property type="entry name" value="Histidine kinase-like ATPase, C-terminal domain"/>
    <property type="match status" value="1"/>
</dbReference>
<dbReference type="FunFam" id="3.30.565.10:FF:000002">
    <property type="entry name" value="DNA gyrase subunit B"/>
    <property type="match status" value="1"/>
</dbReference>
<dbReference type="SMART" id="SM00433">
    <property type="entry name" value="TOP2c"/>
    <property type="match status" value="1"/>
</dbReference>
<dbReference type="InterPro" id="IPR001241">
    <property type="entry name" value="Topo_IIA"/>
</dbReference>
<dbReference type="AlphaFoldDB" id="A0A480AG77"/>
<dbReference type="PANTHER" id="PTHR45866:SF1">
    <property type="entry name" value="DNA GYRASE SUBUNIT B, MITOCHONDRIAL"/>
    <property type="match status" value="1"/>
</dbReference>
<evidence type="ECO:0000256" key="3">
    <source>
        <dbReference type="ARBA" id="ARBA00022723"/>
    </source>
</evidence>
<keyword evidence="4 10" id="KW-0547">Nucleotide-binding</keyword>
<dbReference type="GO" id="GO:0006265">
    <property type="term" value="P:DNA topological change"/>
    <property type="evidence" value="ECO:0007669"/>
    <property type="project" value="UniProtKB-UniRule"/>
</dbReference>
<dbReference type="Gene3D" id="3.30.230.10">
    <property type="match status" value="1"/>
</dbReference>
<dbReference type="InterPro" id="IPR011557">
    <property type="entry name" value="GyrB"/>
</dbReference>
<keyword evidence="6 10" id="KW-0460">Magnesium</keyword>
<dbReference type="GO" id="GO:0046872">
    <property type="term" value="F:metal ion binding"/>
    <property type="evidence" value="ECO:0007669"/>
    <property type="project" value="UniProtKB-KW"/>
</dbReference>
<dbReference type="SUPFAM" id="SSF54211">
    <property type="entry name" value="Ribosomal protein S5 domain 2-like"/>
    <property type="match status" value="1"/>
</dbReference>
<comment type="subunit">
    <text evidence="10">Heterotetramer, composed of two GyrA and two GyrB chains. In the heterotetramer, GyrA contains the active site tyrosine that forms a transient covalent intermediate with DNA, while GyrB binds cofactors and catalyzes ATP hydrolysis.</text>
</comment>
<dbReference type="Pfam" id="PF01751">
    <property type="entry name" value="Toprim"/>
    <property type="match status" value="1"/>
</dbReference>
<feature type="binding site" evidence="10">
    <location>
        <position position="432"/>
    </location>
    <ligand>
        <name>Mg(2+)</name>
        <dbReference type="ChEBI" id="CHEBI:18420"/>
        <label>1</label>
        <note>catalytic</note>
    </ligand>
</feature>
<comment type="function">
    <text evidence="10">A type II topoisomerase that negatively supercoils closed circular double-stranded (ds) DNA in an ATP-dependent manner to modulate DNA topology and maintain chromosomes in an underwound state. Negative supercoiling favors strand separation, and DNA replication, transcription, recombination and repair, all of which involve strand separation. Also able to catalyze the interconversion of other topological isomers of dsDNA rings, including catenanes and knotted rings. Type II topoisomerases break and join 2 DNA strands simultaneously in an ATP-dependent manner.</text>
</comment>
<dbReference type="Gene3D" id="3.40.50.670">
    <property type="match status" value="1"/>
</dbReference>
<protein>
    <recommendedName>
        <fullName evidence="10">DNA gyrase subunit B</fullName>
        <ecNumber evidence="10">5.6.2.2</ecNumber>
    </recommendedName>
</protein>
<evidence type="ECO:0000313" key="13">
    <source>
        <dbReference type="Proteomes" id="UP000299367"/>
    </source>
</evidence>
<dbReference type="GO" id="GO:0003677">
    <property type="term" value="F:DNA binding"/>
    <property type="evidence" value="ECO:0007669"/>
    <property type="project" value="UniProtKB-KW"/>
</dbReference>
<dbReference type="Pfam" id="PF00204">
    <property type="entry name" value="DNA_gyraseB"/>
    <property type="match status" value="1"/>
</dbReference>
<dbReference type="PANTHER" id="PTHR45866">
    <property type="entry name" value="DNA GYRASE/TOPOISOMERASE SUBUNIT B"/>
    <property type="match status" value="1"/>
</dbReference>
<name>A0A480AG77_9CYAN</name>
<evidence type="ECO:0000256" key="4">
    <source>
        <dbReference type="ARBA" id="ARBA00022741"/>
    </source>
</evidence>
<evidence type="ECO:0000256" key="2">
    <source>
        <dbReference type="ARBA" id="ARBA00010708"/>
    </source>
</evidence>
<dbReference type="GO" id="GO:0005694">
    <property type="term" value="C:chromosome"/>
    <property type="evidence" value="ECO:0007669"/>
    <property type="project" value="InterPro"/>
</dbReference>
<organism evidence="12 13">
    <name type="scientific">Dolichospermum planctonicum</name>
    <dbReference type="NCBI Taxonomy" id="136072"/>
    <lineage>
        <taxon>Bacteria</taxon>
        <taxon>Bacillati</taxon>
        <taxon>Cyanobacteriota</taxon>
        <taxon>Cyanophyceae</taxon>
        <taxon>Nostocales</taxon>
        <taxon>Aphanizomenonaceae</taxon>
        <taxon>Dolichospermum</taxon>
    </lineage>
</organism>
<evidence type="ECO:0000313" key="12">
    <source>
        <dbReference type="EMBL" id="GCL42278.1"/>
    </source>
</evidence>
<dbReference type="InterPro" id="IPR020568">
    <property type="entry name" value="Ribosomal_Su5_D2-typ_SF"/>
</dbReference>
<dbReference type="OrthoDB" id="9802808at2"/>
<dbReference type="InterPro" id="IPR000565">
    <property type="entry name" value="Topo_IIA_B"/>
</dbReference>
<evidence type="ECO:0000256" key="8">
    <source>
        <dbReference type="ARBA" id="ARBA00023125"/>
    </source>
</evidence>
<dbReference type="SUPFAM" id="SSF55874">
    <property type="entry name" value="ATPase domain of HSP90 chaperone/DNA topoisomerase II/histidine kinase"/>
    <property type="match status" value="1"/>
</dbReference>
<dbReference type="InterPro" id="IPR006171">
    <property type="entry name" value="TOPRIM_dom"/>
</dbReference>
<dbReference type="SMART" id="SM00387">
    <property type="entry name" value="HATPase_c"/>
    <property type="match status" value="1"/>
</dbReference>
<dbReference type="CDD" id="cd03366">
    <property type="entry name" value="TOPRIM_TopoIIA_GyrB"/>
    <property type="match status" value="1"/>
</dbReference>
<dbReference type="PRINTS" id="PR00418">
    <property type="entry name" value="TPI2FAMILY"/>
</dbReference>
<dbReference type="GO" id="GO:0005524">
    <property type="term" value="F:ATP binding"/>
    <property type="evidence" value="ECO:0007669"/>
    <property type="project" value="UniProtKB-UniRule"/>
</dbReference>
<evidence type="ECO:0000259" key="11">
    <source>
        <dbReference type="PROSITE" id="PS50880"/>
    </source>
</evidence>
<feature type="binding site" evidence="10">
    <location>
        <position position="506"/>
    </location>
    <ligand>
        <name>Mg(2+)</name>
        <dbReference type="ChEBI" id="CHEBI:18420"/>
        <label>1</label>
        <note>catalytic</note>
    </ligand>
</feature>
<feature type="domain" description="Toprim" evidence="11">
    <location>
        <begin position="426"/>
        <end position="541"/>
    </location>
</feature>
<dbReference type="GO" id="GO:0005737">
    <property type="term" value="C:cytoplasm"/>
    <property type="evidence" value="ECO:0007669"/>
    <property type="project" value="UniProtKB-SubCell"/>
</dbReference>
<dbReference type="EMBL" id="BJCF01000018">
    <property type="protein sequence ID" value="GCL42278.1"/>
    <property type="molecule type" value="Genomic_DNA"/>
</dbReference>
<keyword evidence="7 10" id="KW-0799">Topoisomerase</keyword>
<dbReference type="SUPFAM" id="SSF56719">
    <property type="entry name" value="Type II DNA topoisomerase"/>
    <property type="match status" value="1"/>
</dbReference>
<dbReference type="InterPro" id="IPR014721">
    <property type="entry name" value="Ribsml_uS5_D2-typ_fold_subgr"/>
</dbReference>
<dbReference type="InterPro" id="IPR013759">
    <property type="entry name" value="Topo_IIA_B_C"/>
</dbReference>
<evidence type="ECO:0000256" key="9">
    <source>
        <dbReference type="ARBA" id="ARBA00023235"/>
    </source>
</evidence>
<dbReference type="PROSITE" id="PS00177">
    <property type="entry name" value="TOPOISOMERASE_II"/>
    <property type="match status" value="1"/>
</dbReference>
<comment type="cofactor">
    <cofactor evidence="10">
        <name>Mg(2+)</name>
        <dbReference type="ChEBI" id="CHEBI:18420"/>
    </cofactor>
    <cofactor evidence="10">
        <name>Mn(2+)</name>
        <dbReference type="ChEBI" id="CHEBI:29035"/>
    </cofactor>
    <cofactor evidence="10">
        <name>Ca(2+)</name>
        <dbReference type="ChEBI" id="CHEBI:29108"/>
    </cofactor>
    <text evidence="10">Binds two Mg(2+) per subunit. The magnesium ions form salt bridges with both the protein and the DNA. Can also accept other divalent metal cations, such as Mn(2+) or Ca(2+).</text>
</comment>
<dbReference type="NCBIfam" id="NF004189">
    <property type="entry name" value="PRK05644.1"/>
    <property type="match status" value="1"/>
</dbReference>
<comment type="caution">
    <text evidence="12">The sequence shown here is derived from an EMBL/GenBank/DDBJ whole genome shotgun (WGS) entry which is preliminary data.</text>
</comment>
<dbReference type="InterPro" id="IPR013760">
    <property type="entry name" value="Topo_IIA-like_dom_sf"/>
</dbReference>
<evidence type="ECO:0000256" key="6">
    <source>
        <dbReference type="ARBA" id="ARBA00022842"/>
    </source>
</evidence>
<evidence type="ECO:0000256" key="10">
    <source>
        <dbReference type="HAMAP-Rule" id="MF_01898"/>
    </source>
</evidence>
<dbReference type="PROSITE" id="PS50880">
    <property type="entry name" value="TOPRIM"/>
    <property type="match status" value="1"/>
</dbReference>
<dbReference type="CDD" id="cd16928">
    <property type="entry name" value="HATPase_GyrB-like"/>
    <property type="match status" value="1"/>
</dbReference>
<feature type="binding site" evidence="10">
    <location>
        <position position="508"/>
    </location>
    <ligand>
        <name>Mg(2+)</name>
        <dbReference type="ChEBI" id="CHEBI:18420"/>
        <label>2</label>
    </ligand>
</feature>
<keyword evidence="5 10" id="KW-0067">ATP-binding</keyword>
<evidence type="ECO:0000256" key="1">
    <source>
        <dbReference type="ARBA" id="ARBA00000185"/>
    </source>
</evidence>
<dbReference type="PRINTS" id="PR01159">
    <property type="entry name" value="DNAGYRASEB"/>
</dbReference>
<dbReference type="EC" id="5.6.2.2" evidence="10"/>
<keyword evidence="3 10" id="KW-0479">Metal-binding</keyword>
<keyword evidence="9 10" id="KW-0413">Isomerase</keyword>
<dbReference type="FunFam" id="3.30.230.10:FF:000005">
    <property type="entry name" value="DNA gyrase subunit B"/>
    <property type="match status" value="1"/>
</dbReference>
<comment type="subcellular location">
    <subcellularLocation>
        <location evidence="10">Cytoplasm</location>
    </subcellularLocation>
</comment>
<dbReference type="InterPro" id="IPR002288">
    <property type="entry name" value="DNA_gyrase_B_C"/>
</dbReference>
<dbReference type="RefSeq" id="WP_137907901.1">
    <property type="nucleotide sequence ID" value="NZ_BJCF01000018.1"/>
</dbReference>
<feature type="binding site" evidence="10">
    <location>
        <position position="506"/>
    </location>
    <ligand>
        <name>Mg(2+)</name>
        <dbReference type="ChEBI" id="CHEBI:18420"/>
        <label>2</label>
    </ligand>
</feature>
<dbReference type="Pfam" id="PF00986">
    <property type="entry name" value="DNA_gyraseB_C"/>
    <property type="match status" value="1"/>
</dbReference>
<gene>
    <name evidence="10" type="primary">gyrB</name>
    <name evidence="12" type="ORF">NIES80_19810</name>
</gene>
<dbReference type="InterPro" id="IPR036890">
    <property type="entry name" value="HATPase_C_sf"/>
</dbReference>
<comment type="miscellaneous">
    <text evidence="10">Few gyrases are as efficient as E.coli at forming negative supercoils. Not all organisms have 2 type II topoisomerases; in organisms with a single type II topoisomerase this enzyme also has to decatenate newly replicated chromosomes.</text>
</comment>
<dbReference type="NCBIfam" id="TIGR01059">
    <property type="entry name" value="gyrB"/>
    <property type="match status" value="1"/>
</dbReference>
<keyword evidence="8" id="KW-0238">DNA-binding</keyword>
<accession>A0A480AG77</accession>
<dbReference type="CDD" id="cd00822">
    <property type="entry name" value="TopoII_Trans_DNA_gyrase"/>
    <property type="match status" value="1"/>
</dbReference>
<dbReference type="Proteomes" id="UP000299367">
    <property type="component" value="Unassembled WGS sequence"/>
</dbReference>
<dbReference type="GO" id="GO:0006261">
    <property type="term" value="P:DNA-templated DNA replication"/>
    <property type="evidence" value="ECO:0007669"/>
    <property type="project" value="UniProtKB-UniRule"/>
</dbReference>
<evidence type="ECO:0000256" key="7">
    <source>
        <dbReference type="ARBA" id="ARBA00023029"/>
    </source>
</evidence>
<evidence type="ECO:0000256" key="5">
    <source>
        <dbReference type="ARBA" id="ARBA00022840"/>
    </source>
</evidence>
<dbReference type="NCBIfam" id="NF011501">
    <property type="entry name" value="PRK14939.1"/>
    <property type="match status" value="1"/>
</dbReference>
<comment type="catalytic activity">
    <reaction evidence="1 10">
        <text>ATP-dependent breakage, passage and rejoining of double-stranded DNA.</text>
        <dbReference type="EC" id="5.6.2.2"/>
    </reaction>
</comment>
<dbReference type="InterPro" id="IPR034160">
    <property type="entry name" value="TOPRIM_GyrB"/>
</dbReference>